<evidence type="ECO:0000313" key="1">
    <source>
        <dbReference type="EMBL" id="KNA92392.1"/>
    </source>
</evidence>
<keyword evidence="2" id="KW-1185">Reference proteome</keyword>
<reference evidence="1 2" key="1">
    <citation type="submission" date="2015-05" db="EMBL/GenBank/DDBJ databases">
        <title>Draft genome sequence of the bacterium Gordonia jacobaea a new member of the Gordonia genus.</title>
        <authorList>
            <person name="Jimenez-Galisteo G."/>
            <person name="Dominguez A."/>
            <person name="Munoz E."/>
            <person name="Vinas M."/>
        </authorList>
    </citation>
    <scope>NUCLEOTIDE SEQUENCE [LARGE SCALE GENOMIC DNA]</scope>
    <source>
        <strain evidence="2">mv1</strain>
    </source>
</reference>
<sequence length="61" mass="6830">MAVRFQKSRDLACLVDVESAPPPDAAHAVVHVEFHPDGCRVADLVTHRLDHFAREPRTVDQ</sequence>
<proteinExistence type="predicted"/>
<comment type="caution">
    <text evidence="1">The sequence shown here is derived from an EMBL/GenBank/DDBJ whole genome shotgun (WGS) entry which is preliminary data.</text>
</comment>
<name>A0ABR5IFJ2_9ACTN</name>
<protein>
    <recommendedName>
        <fullName evidence="3">DUF2283 domain-containing protein</fullName>
    </recommendedName>
</protein>
<accession>A0ABR5IFJ2</accession>
<dbReference type="EMBL" id="LDTZ01000014">
    <property type="protein sequence ID" value="KNA92392.1"/>
    <property type="molecule type" value="Genomic_DNA"/>
</dbReference>
<dbReference type="Proteomes" id="UP000037247">
    <property type="component" value="Unassembled WGS sequence"/>
</dbReference>
<gene>
    <name evidence="1" type="ORF">ABW18_03360</name>
</gene>
<organism evidence="1 2">
    <name type="scientific">Gordonia jacobaea</name>
    <dbReference type="NCBI Taxonomy" id="122202"/>
    <lineage>
        <taxon>Bacteria</taxon>
        <taxon>Bacillati</taxon>
        <taxon>Actinomycetota</taxon>
        <taxon>Actinomycetes</taxon>
        <taxon>Mycobacteriales</taxon>
        <taxon>Gordoniaceae</taxon>
        <taxon>Gordonia</taxon>
    </lineage>
</organism>
<evidence type="ECO:0008006" key="3">
    <source>
        <dbReference type="Google" id="ProtNLM"/>
    </source>
</evidence>
<evidence type="ECO:0000313" key="2">
    <source>
        <dbReference type="Proteomes" id="UP000037247"/>
    </source>
</evidence>